<evidence type="ECO:0000313" key="12">
    <source>
        <dbReference type="EMBL" id="KAH3680067.1"/>
    </source>
</evidence>
<evidence type="ECO:0000256" key="8">
    <source>
        <dbReference type="ARBA" id="ARBA00023136"/>
    </source>
</evidence>
<organism evidence="12 13">
    <name type="scientific">Wickerhamomyces pijperi</name>
    <name type="common">Yeast</name>
    <name type="synonym">Pichia pijperi</name>
    <dbReference type="NCBI Taxonomy" id="599730"/>
    <lineage>
        <taxon>Eukaryota</taxon>
        <taxon>Fungi</taxon>
        <taxon>Dikarya</taxon>
        <taxon>Ascomycota</taxon>
        <taxon>Saccharomycotina</taxon>
        <taxon>Saccharomycetes</taxon>
        <taxon>Phaffomycetales</taxon>
        <taxon>Wickerhamomycetaceae</taxon>
        <taxon>Wickerhamomyces</taxon>
    </lineage>
</organism>
<dbReference type="PANTHER" id="PTHR46979:SF2">
    <property type="entry name" value="SORTING NEXIN-41"/>
    <property type="match status" value="1"/>
</dbReference>
<evidence type="ECO:0000259" key="11">
    <source>
        <dbReference type="PROSITE" id="PS50195"/>
    </source>
</evidence>
<dbReference type="InterPro" id="IPR001683">
    <property type="entry name" value="PX_dom"/>
</dbReference>
<evidence type="ECO:0000313" key="13">
    <source>
        <dbReference type="Proteomes" id="UP000774326"/>
    </source>
</evidence>
<evidence type="ECO:0000256" key="5">
    <source>
        <dbReference type="ARBA" id="ARBA00022927"/>
    </source>
</evidence>
<dbReference type="PROSITE" id="PS50195">
    <property type="entry name" value="PX"/>
    <property type="match status" value="1"/>
</dbReference>
<accession>A0A9P8PYS3</accession>
<proteinExistence type="inferred from homology"/>
<evidence type="ECO:0000256" key="3">
    <source>
        <dbReference type="ARBA" id="ARBA00022448"/>
    </source>
</evidence>
<dbReference type="OrthoDB" id="289314at2759"/>
<keyword evidence="9" id="KW-0175">Coiled coil</keyword>
<comment type="similarity">
    <text evidence="2">Belongs to the sorting nexin family.</text>
</comment>
<dbReference type="InterPro" id="IPR036871">
    <property type="entry name" value="PX_dom_sf"/>
</dbReference>
<keyword evidence="3" id="KW-0813">Transport</keyword>
<dbReference type="Gene3D" id="1.20.1270.60">
    <property type="entry name" value="Arfaptin homology (AH) domain/BAR domain"/>
    <property type="match status" value="1"/>
</dbReference>
<feature type="compositionally biased region" description="Basic and acidic residues" evidence="10">
    <location>
        <begin position="1"/>
        <end position="10"/>
    </location>
</feature>
<dbReference type="GO" id="GO:0006914">
    <property type="term" value="P:autophagy"/>
    <property type="evidence" value="ECO:0007669"/>
    <property type="project" value="UniProtKB-KW"/>
</dbReference>
<dbReference type="Proteomes" id="UP000774326">
    <property type="component" value="Unassembled WGS sequence"/>
</dbReference>
<dbReference type="InterPro" id="IPR027267">
    <property type="entry name" value="AH/BAR_dom_sf"/>
</dbReference>
<feature type="coiled-coil region" evidence="9">
    <location>
        <begin position="503"/>
        <end position="530"/>
    </location>
</feature>
<reference evidence="12" key="2">
    <citation type="submission" date="2021-01" db="EMBL/GenBank/DDBJ databases">
        <authorList>
            <person name="Schikora-Tamarit M.A."/>
        </authorList>
    </citation>
    <scope>NUCLEOTIDE SEQUENCE</scope>
    <source>
        <strain evidence="12">CBS2887</strain>
    </source>
</reference>
<feature type="region of interest" description="Disordered" evidence="10">
    <location>
        <begin position="60"/>
        <end position="87"/>
    </location>
</feature>
<dbReference type="GO" id="GO:0010008">
    <property type="term" value="C:endosome membrane"/>
    <property type="evidence" value="ECO:0007669"/>
    <property type="project" value="UniProtKB-SubCell"/>
</dbReference>
<sequence>MDSYSYHEEDNNPFSATSSHLFNSTISGNNNNNVNDQEQDKQEHTANGILSTHSHSFLTTESLNPGPLFQNEEEDNNPRHYGYPSFHQDSSSSVNIFGDSHINSSDLYHKQTQVPVIEAAAEEEDHHSIRYGLNDGYSVPDNNTLESTVMLDSPSVIASMNGDLYYNQTAEVEEEEQEQQERTDYEGLVNSRRFEGQEEDKDEDEDYGEIYISEAGQMKDMNGSNAVMYVIKYHSLLIRRRYSEFDHLRISLRKLFPTVILPPIPEKHSMMNYFLNPINAKNDLKIINKRKRLLTVFLQGCLSIKVIRDSKLWAYFMNPNMTWNDIASSPPISILPVSNLLAPPLDPVKPSPLHLLLPLPQSTNISTHNNNISSQELEIDTKFKDYHQIFQIYQAETHKLEKLCKKQKLHFRTFTKDLGDLGAFYNAFSLEDHDRLSSAIEKTGQAIDINFINSESFTFQILTVLEEPMFEFNQLSGESLNVLKFRRLKQVQYHIINMTINKRKSRIKELKSAQEQSKRLEEILRQNASQSPTIAAAVKRLEQGESLNKLRNGTAVNSSSSTAWRRIFGNSANSSGGRSGSPANQTEITTMSEQERQEEVVKLEAELVKLNECLRVITKDLKEINRSLSENIDTLLLGFSQQWKLIMRKFTSCMLQYLRENKEAWVQAKEEIDSIS</sequence>
<keyword evidence="4" id="KW-0967">Endosome</keyword>
<name>A0A9P8PYS3_WICPI</name>
<dbReference type="GO" id="GO:0042147">
    <property type="term" value="P:retrograde transport, endosome to Golgi"/>
    <property type="evidence" value="ECO:0007669"/>
    <property type="project" value="InterPro"/>
</dbReference>
<dbReference type="InterPro" id="IPR051079">
    <property type="entry name" value="Sorting_Nexin_Autophagy"/>
</dbReference>
<feature type="region of interest" description="Disordered" evidence="10">
    <location>
        <begin position="1"/>
        <end position="42"/>
    </location>
</feature>
<dbReference type="SMART" id="SM00312">
    <property type="entry name" value="PX"/>
    <property type="match status" value="1"/>
</dbReference>
<dbReference type="EMBL" id="JAEUBG010004786">
    <property type="protein sequence ID" value="KAH3680067.1"/>
    <property type="molecule type" value="Genomic_DNA"/>
</dbReference>
<feature type="compositionally biased region" description="Polar residues" evidence="10">
    <location>
        <begin position="12"/>
        <end position="28"/>
    </location>
</feature>
<keyword evidence="7" id="KW-0446">Lipid-binding</keyword>
<evidence type="ECO:0000256" key="10">
    <source>
        <dbReference type="SAM" id="MobiDB-lite"/>
    </source>
</evidence>
<dbReference type="Gene3D" id="3.30.1520.10">
    <property type="entry name" value="Phox-like domain"/>
    <property type="match status" value="1"/>
</dbReference>
<evidence type="ECO:0000256" key="7">
    <source>
        <dbReference type="ARBA" id="ARBA00023121"/>
    </source>
</evidence>
<evidence type="ECO:0000256" key="6">
    <source>
        <dbReference type="ARBA" id="ARBA00023006"/>
    </source>
</evidence>
<dbReference type="GO" id="GO:0032266">
    <property type="term" value="F:phosphatidylinositol-3-phosphate binding"/>
    <property type="evidence" value="ECO:0007669"/>
    <property type="project" value="UniProtKB-ARBA"/>
</dbReference>
<reference evidence="12" key="1">
    <citation type="journal article" date="2021" name="Open Biol.">
        <title>Shared evolutionary footprints suggest mitochondrial oxidative damage underlies multiple complex I losses in fungi.</title>
        <authorList>
            <person name="Schikora-Tamarit M.A."/>
            <person name="Marcet-Houben M."/>
            <person name="Nosek J."/>
            <person name="Gabaldon T."/>
        </authorList>
    </citation>
    <scope>NUCLEOTIDE SEQUENCE</scope>
    <source>
        <strain evidence="12">CBS2887</strain>
    </source>
</reference>
<keyword evidence="8" id="KW-0472">Membrane</keyword>
<dbReference type="Pfam" id="PF00787">
    <property type="entry name" value="PX"/>
    <property type="match status" value="1"/>
</dbReference>
<dbReference type="InterPro" id="IPR044106">
    <property type="entry name" value="PX_Snx41/Atg20"/>
</dbReference>
<keyword evidence="5" id="KW-0653">Protein transport</keyword>
<evidence type="ECO:0000256" key="9">
    <source>
        <dbReference type="SAM" id="Coils"/>
    </source>
</evidence>
<evidence type="ECO:0000256" key="2">
    <source>
        <dbReference type="ARBA" id="ARBA00010883"/>
    </source>
</evidence>
<dbReference type="GO" id="GO:0015031">
    <property type="term" value="P:protein transport"/>
    <property type="evidence" value="ECO:0007669"/>
    <property type="project" value="UniProtKB-KW"/>
</dbReference>
<evidence type="ECO:0000256" key="4">
    <source>
        <dbReference type="ARBA" id="ARBA00022753"/>
    </source>
</evidence>
<protein>
    <recommendedName>
        <fullName evidence="11">PX domain-containing protein</fullName>
    </recommendedName>
</protein>
<gene>
    <name evidence="12" type="ORF">WICPIJ_008404</name>
</gene>
<dbReference type="GO" id="GO:0005829">
    <property type="term" value="C:cytosol"/>
    <property type="evidence" value="ECO:0007669"/>
    <property type="project" value="GOC"/>
</dbReference>
<keyword evidence="13" id="KW-1185">Reference proteome</keyword>
<dbReference type="PANTHER" id="PTHR46979">
    <property type="entry name" value="SORTING NEXIN-41"/>
    <property type="match status" value="1"/>
</dbReference>
<comment type="subcellular location">
    <subcellularLocation>
        <location evidence="1">Endosome membrane</location>
        <topology evidence="1">Peripheral membrane protein</topology>
    </subcellularLocation>
</comment>
<dbReference type="CDD" id="cd06867">
    <property type="entry name" value="PX_SNX41_42"/>
    <property type="match status" value="1"/>
</dbReference>
<dbReference type="AlphaFoldDB" id="A0A9P8PYS3"/>
<keyword evidence="6" id="KW-0072">Autophagy</keyword>
<evidence type="ECO:0000256" key="1">
    <source>
        <dbReference type="ARBA" id="ARBA00004481"/>
    </source>
</evidence>
<feature type="region of interest" description="Disordered" evidence="10">
    <location>
        <begin position="172"/>
        <end position="204"/>
    </location>
</feature>
<comment type="caution">
    <text evidence="12">The sequence shown here is derived from an EMBL/GenBank/DDBJ whole genome shotgun (WGS) entry which is preliminary data.</text>
</comment>
<dbReference type="SUPFAM" id="SSF64268">
    <property type="entry name" value="PX domain"/>
    <property type="match status" value="1"/>
</dbReference>
<feature type="domain" description="PX" evidence="11">
    <location>
        <begin position="189"/>
        <end position="323"/>
    </location>
</feature>